<feature type="modified residue" description="4-aspartylphosphate" evidence="5">
    <location>
        <position position="62"/>
    </location>
</feature>
<dbReference type="InterPro" id="IPR001789">
    <property type="entry name" value="Sig_transdc_resp-reg_receiver"/>
</dbReference>
<evidence type="ECO:0000313" key="11">
    <source>
        <dbReference type="Proteomes" id="UP000183868"/>
    </source>
</evidence>
<dbReference type="Gene3D" id="3.40.50.2300">
    <property type="match status" value="1"/>
</dbReference>
<dbReference type="InterPro" id="IPR011006">
    <property type="entry name" value="CheY-like_superfamily"/>
</dbReference>
<keyword evidence="10" id="KW-1185">Reference proteome</keyword>
<evidence type="ECO:0000256" key="3">
    <source>
        <dbReference type="ARBA" id="ARBA00023015"/>
    </source>
</evidence>
<dbReference type="HOGENOM" id="CLU_000445_0_6_0"/>
<dbReference type="Pfam" id="PF25601">
    <property type="entry name" value="AAA_lid_14"/>
    <property type="match status" value="1"/>
</dbReference>
<dbReference type="STRING" id="880073.Cabys_2426"/>
<dbReference type="Gene3D" id="1.10.8.60">
    <property type="match status" value="1"/>
</dbReference>
<evidence type="ECO:0000256" key="2">
    <source>
        <dbReference type="ARBA" id="ARBA00022840"/>
    </source>
</evidence>
<dbReference type="EMBL" id="CM001402">
    <property type="protein sequence ID" value="EHO43093.1"/>
    <property type="molecule type" value="Genomic_DNA"/>
</dbReference>
<evidence type="ECO:0000259" key="7">
    <source>
        <dbReference type="PROSITE" id="PS50110"/>
    </source>
</evidence>
<feature type="domain" description="Response regulatory" evidence="7">
    <location>
        <begin position="8"/>
        <end position="132"/>
    </location>
</feature>
<dbReference type="InterPro" id="IPR002078">
    <property type="entry name" value="Sigma_54_int"/>
</dbReference>
<proteinExistence type="predicted"/>
<dbReference type="PROSITE" id="PS50045">
    <property type="entry name" value="SIGMA54_INTERACT_4"/>
    <property type="match status" value="1"/>
</dbReference>
<dbReference type="GO" id="GO:0003677">
    <property type="term" value="F:DNA binding"/>
    <property type="evidence" value="ECO:0007669"/>
    <property type="project" value="UniProtKB-KW"/>
</dbReference>
<evidence type="ECO:0000313" key="10">
    <source>
        <dbReference type="Proteomes" id="UP000004671"/>
    </source>
</evidence>
<dbReference type="PROSITE" id="PS50110">
    <property type="entry name" value="RESPONSE_REGULATORY"/>
    <property type="match status" value="1"/>
</dbReference>
<dbReference type="KEGG" id="caby:Cabys_2426"/>
<evidence type="ECO:0000256" key="5">
    <source>
        <dbReference type="PROSITE-ProRule" id="PRU00169"/>
    </source>
</evidence>
<dbReference type="InterPro" id="IPR058031">
    <property type="entry name" value="AAA_lid_NorR"/>
</dbReference>
<dbReference type="FunFam" id="3.40.50.300:FF:000006">
    <property type="entry name" value="DNA-binding transcriptional regulator NtrC"/>
    <property type="match status" value="1"/>
</dbReference>
<feature type="domain" description="Sigma-54 factor interaction" evidence="6">
    <location>
        <begin position="169"/>
        <end position="398"/>
    </location>
</feature>
<dbReference type="SMART" id="SM00448">
    <property type="entry name" value="REC"/>
    <property type="match status" value="1"/>
</dbReference>
<keyword evidence="4" id="KW-0804">Transcription</keyword>
<accession>H1XWW7</accession>
<dbReference type="CDD" id="cd00009">
    <property type="entry name" value="AAA"/>
    <property type="match status" value="1"/>
</dbReference>
<keyword evidence="2" id="KW-0067">ATP-binding</keyword>
<dbReference type="InterPro" id="IPR025944">
    <property type="entry name" value="Sigma_54_int_dom_CS"/>
</dbReference>
<evidence type="ECO:0000313" key="9">
    <source>
        <dbReference type="EMBL" id="EHO43093.1"/>
    </source>
</evidence>
<reference evidence="9 10" key="1">
    <citation type="submission" date="2011-09" db="EMBL/GenBank/DDBJ databases">
        <title>The permanent draft genome of Caldithrix abyssi DSM 13497.</title>
        <authorList>
            <consortium name="US DOE Joint Genome Institute (JGI-PGF)"/>
            <person name="Lucas S."/>
            <person name="Han J."/>
            <person name="Lapidus A."/>
            <person name="Bruce D."/>
            <person name="Goodwin L."/>
            <person name="Pitluck S."/>
            <person name="Peters L."/>
            <person name="Kyrpides N."/>
            <person name="Mavromatis K."/>
            <person name="Ivanova N."/>
            <person name="Mikhailova N."/>
            <person name="Chertkov O."/>
            <person name="Detter J.C."/>
            <person name="Tapia R."/>
            <person name="Han C."/>
            <person name="Land M."/>
            <person name="Hauser L."/>
            <person name="Markowitz V."/>
            <person name="Cheng J.-F."/>
            <person name="Hugenholtz P."/>
            <person name="Woyke T."/>
            <person name="Wu D."/>
            <person name="Spring S."/>
            <person name="Brambilla E."/>
            <person name="Klenk H.-P."/>
            <person name="Eisen J.A."/>
        </authorList>
    </citation>
    <scope>NUCLEOTIDE SEQUENCE [LARGE SCALE GENOMIC DNA]</scope>
    <source>
        <strain evidence="9 10">DSM 13497</strain>
    </source>
</reference>
<evidence type="ECO:0000256" key="4">
    <source>
        <dbReference type="ARBA" id="ARBA00023163"/>
    </source>
</evidence>
<evidence type="ECO:0000259" key="6">
    <source>
        <dbReference type="PROSITE" id="PS50045"/>
    </source>
</evidence>
<keyword evidence="5" id="KW-0597">Phosphoprotein</keyword>
<dbReference type="Pfam" id="PF00158">
    <property type="entry name" value="Sigma54_activat"/>
    <property type="match status" value="1"/>
</dbReference>
<dbReference type="OrthoDB" id="9771372at2"/>
<dbReference type="SUPFAM" id="SSF52540">
    <property type="entry name" value="P-loop containing nucleoside triphosphate hydrolases"/>
    <property type="match status" value="1"/>
</dbReference>
<dbReference type="AlphaFoldDB" id="H1XWW7"/>
<dbReference type="GO" id="GO:0000160">
    <property type="term" value="P:phosphorelay signal transduction system"/>
    <property type="evidence" value="ECO:0007669"/>
    <property type="project" value="InterPro"/>
</dbReference>
<dbReference type="InterPro" id="IPR025662">
    <property type="entry name" value="Sigma_54_int_dom_ATP-bd_1"/>
</dbReference>
<evidence type="ECO:0000313" key="8">
    <source>
        <dbReference type="EMBL" id="APF19175.1"/>
    </source>
</evidence>
<dbReference type="SUPFAM" id="SSF52172">
    <property type="entry name" value="CheY-like"/>
    <property type="match status" value="1"/>
</dbReference>
<dbReference type="PROSITE" id="PS00688">
    <property type="entry name" value="SIGMA54_INTERACT_3"/>
    <property type="match status" value="1"/>
</dbReference>
<keyword evidence="8" id="KW-0238">DNA-binding</keyword>
<dbReference type="GO" id="GO:0005524">
    <property type="term" value="F:ATP binding"/>
    <property type="evidence" value="ECO:0007669"/>
    <property type="project" value="UniProtKB-KW"/>
</dbReference>
<sequence>MQFNQKINILLIEDEEYDVKRVQKTIAPLSDQIRIKKIVADGQSALEALKKSPNYFDVVIMDYQLLGGITGENLIRKIKEVDATLQIIVITKMTVNITDFDFANRLIEAGAMWYCTKYPGDIEDFIYQPTDFILSILNAFEKRRLLKKEQSSKRKLEQSIEELLQQKALIGESEAMRALRSKIAKIAQQEATVLILGESGTGKELVATHLHYLSRRRFEKFLTINCGSLPHDLIESELFGFEKGSFTGAVEKKIGLFEAANQGTLFLDEIGELPISAQVKLLRVLQDGEIDKIGRTDKVKVDVRVVAATNKDLISAVQQKTFREDLFYRLNVINLYIPPLRERKEDIPLLLEHFFKHFAHTMGVDVPQISSSAMDYLQGFDWPGNVRQLQNVVQRLLYNVDGMIDVSDVKDSLGLAPKSRAAVDSENGFEWDPIHITPWREIERAFRKKYFEFVRKRAASDAQAARLLGLAPPNFHRMCKELELK</sequence>
<dbReference type="PROSITE" id="PS00675">
    <property type="entry name" value="SIGMA54_INTERACT_1"/>
    <property type="match status" value="1"/>
</dbReference>
<dbReference type="SMART" id="SM00382">
    <property type="entry name" value="AAA"/>
    <property type="match status" value="1"/>
</dbReference>
<name>H1XWW7_CALAY</name>
<dbReference type="InterPro" id="IPR003593">
    <property type="entry name" value="AAA+_ATPase"/>
</dbReference>
<gene>
    <name evidence="8" type="ORF">Cabys_2426</name>
    <name evidence="9" type="ORF">Calab_3494</name>
</gene>
<keyword evidence="1" id="KW-0547">Nucleotide-binding</keyword>
<dbReference type="Pfam" id="PF00072">
    <property type="entry name" value="Response_reg"/>
    <property type="match status" value="1"/>
</dbReference>
<dbReference type="Proteomes" id="UP000004671">
    <property type="component" value="Chromosome"/>
</dbReference>
<dbReference type="GO" id="GO:0006355">
    <property type="term" value="P:regulation of DNA-templated transcription"/>
    <property type="evidence" value="ECO:0007669"/>
    <property type="project" value="InterPro"/>
</dbReference>
<dbReference type="EMBL" id="CP018099">
    <property type="protein sequence ID" value="APF19175.1"/>
    <property type="molecule type" value="Genomic_DNA"/>
</dbReference>
<dbReference type="PANTHER" id="PTHR32071">
    <property type="entry name" value="TRANSCRIPTIONAL REGULATORY PROTEIN"/>
    <property type="match status" value="1"/>
</dbReference>
<organism evidence="9 10">
    <name type="scientific">Caldithrix abyssi DSM 13497</name>
    <dbReference type="NCBI Taxonomy" id="880073"/>
    <lineage>
        <taxon>Bacteria</taxon>
        <taxon>Pseudomonadati</taxon>
        <taxon>Calditrichota</taxon>
        <taxon>Calditrichia</taxon>
        <taxon>Calditrichales</taxon>
        <taxon>Calditrichaceae</taxon>
        <taxon>Caldithrix</taxon>
    </lineage>
</organism>
<dbReference type="InterPro" id="IPR027417">
    <property type="entry name" value="P-loop_NTPase"/>
</dbReference>
<reference evidence="8 11" key="2">
    <citation type="submission" date="2016-11" db="EMBL/GenBank/DDBJ databases">
        <title>Genomic analysis of Caldithrix abyssi and proposal of a novel bacterial phylum Caldithrichaeota.</title>
        <authorList>
            <person name="Kublanov I."/>
            <person name="Sigalova O."/>
            <person name="Gavrilov S."/>
            <person name="Lebedinsky A."/>
            <person name="Ivanova N."/>
            <person name="Daum C."/>
            <person name="Reddy T."/>
            <person name="Klenk H.P."/>
            <person name="Goker M."/>
            <person name="Reva O."/>
            <person name="Miroshnichenko M."/>
            <person name="Kyprides N."/>
            <person name="Woyke T."/>
            <person name="Gelfand M."/>
        </authorList>
    </citation>
    <scope>NUCLEOTIDE SEQUENCE [LARGE SCALE GENOMIC DNA]</scope>
    <source>
        <strain evidence="8 11">LF13</strain>
    </source>
</reference>
<dbReference type="eggNOG" id="COG2204">
    <property type="taxonomic scope" value="Bacteria"/>
</dbReference>
<dbReference type="PaxDb" id="880073-Calab_3494"/>
<dbReference type="Gene3D" id="3.40.50.300">
    <property type="entry name" value="P-loop containing nucleotide triphosphate hydrolases"/>
    <property type="match status" value="1"/>
</dbReference>
<dbReference type="RefSeq" id="WP_006930578.1">
    <property type="nucleotide sequence ID" value="NZ_CM001402.1"/>
</dbReference>
<dbReference type="Proteomes" id="UP000183868">
    <property type="component" value="Chromosome"/>
</dbReference>
<keyword evidence="3" id="KW-0805">Transcription regulation</keyword>
<protein>
    <submittedName>
        <fullName evidence="8">DNA-binding transcriptional response regulator, NtrC family, contains REC, AAA-type ATPase, and a Fis-type DNA-binding domains</fullName>
    </submittedName>
    <submittedName>
        <fullName evidence="9">Putative two component, sigma54 specific, transcriptional regulator</fullName>
    </submittedName>
</protein>
<evidence type="ECO:0000256" key="1">
    <source>
        <dbReference type="ARBA" id="ARBA00022741"/>
    </source>
</evidence>